<dbReference type="EMBL" id="MT724050">
    <property type="protein sequence ID" value="QTE75998.1"/>
    <property type="molecule type" value="Genomic_DNA"/>
</dbReference>
<gene>
    <name evidence="2" type="primary">scyL2</name>
</gene>
<accession>A0A8A5D4W2</accession>
<dbReference type="AlphaFoldDB" id="A0A8A5D4W2"/>
<organism evidence="2">
    <name type="scientific">Scytalidium album</name>
    <dbReference type="NCBI Taxonomy" id="1525810"/>
    <lineage>
        <taxon>Eukaryota</taxon>
        <taxon>Fungi</taxon>
        <taxon>Dikarya</taxon>
        <taxon>Ascomycota</taxon>
        <taxon>Pezizomycotina</taxon>
        <taxon>Leotiomycetes</taxon>
        <taxon>Leotiomycetes incertae sedis</taxon>
        <taxon>Scytalidium</taxon>
    </lineage>
</organism>
<dbReference type="PANTHER" id="PTHR34598">
    <property type="entry name" value="BLL6449 PROTEIN"/>
    <property type="match status" value="1"/>
</dbReference>
<comment type="similarity">
    <text evidence="1">Belongs to the asaB hydroxylase/desaturase family.</text>
</comment>
<proteinExistence type="inferred from homology"/>
<evidence type="ECO:0000313" key="2">
    <source>
        <dbReference type="EMBL" id="QTE75998.1"/>
    </source>
</evidence>
<name>A0A8A5D4W2_9PEZI</name>
<dbReference type="InterPro" id="IPR044053">
    <property type="entry name" value="AsaB-like"/>
</dbReference>
<protein>
    <submittedName>
        <fullName evidence="2">ScyL2</fullName>
    </submittedName>
</protein>
<reference evidence="2" key="1">
    <citation type="journal article" date="2020" name="Chem. Sci.">
        <title>Uncovering biosynthetic relationships between antifungal nonadrides and octadrides.</title>
        <authorList>
            <person name="de Mattos-Shipley K.M.J."/>
            <person name="Spencer C."/>
            <person name="Greco C."/>
            <person name="Heard D.M."/>
            <person name="O'Flynn D.E."/>
            <person name="Dao T.T."/>
            <person name="Song Z."/>
            <person name="Mulholland N.P."/>
            <person name="Vincent J.L."/>
            <person name="Simpson T.J."/>
            <person name="Cox R.R."/>
            <person name="Bailey A.M."/>
            <person name="Willis C.L."/>
        </authorList>
    </citation>
    <scope>NUCLEOTIDE SEQUENCE</scope>
    <source>
        <strain evidence="2">UAMH 3620</strain>
    </source>
</reference>
<sequence>MATETVTIHQPKDALAKFTYLEWHDHYRTERPFQALDILHNAVDKREGNVSFKEGGKEVVHDVRGHEQDFTLDKHGFLFANAPTSLSPSDFQDDEKIKEKYLPECETYLKQYFDNVDQVHIIHYRVRCTNSSDPNSPTGPAKVVHVDQSGPHVTERIHKAFPDCADFLLRGHVRLINLWRPINGPIQNWPLAVCDANSLPEENLIETDRIRKAQKGNTRFVIQAPSMKWYYQSKMEDNTLLVFKSYESQDGVAKYASHCSFPLPTAGPMTPPRESIELRAFVFTYPRDEST</sequence>
<dbReference type="NCBIfam" id="NF041278">
    <property type="entry name" value="CmcJ_NvfI_EfuI"/>
    <property type="match status" value="1"/>
</dbReference>
<dbReference type="GO" id="GO:0016491">
    <property type="term" value="F:oxidoreductase activity"/>
    <property type="evidence" value="ECO:0007669"/>
    <property type="project" value="InterPro"/>
</dbReference>
<dbReference type="PANTHER" id="PTHR34598:SF3">
    <property type="entry name" value="OXIDOREDUCTASE AN1597"/>
    <property type="match status" value="1"/>
</dbReference>
<evidence type="ECO:0000256" key="1">
    <source>
        <dbReference type="ARBA" id="ARBA00023604"/>
    </source>
</evidence>